<keyword evidence="10 13" id="KW-0503">Monooxygenase</keyword>
<accession>A0A2Z6LVR2</accession>
<evidence type="ECO:0000256" key="1">
    <source>
        <dbReference type="ARBA" id="ARBA00001971"/>
    </source>
</evidence>
<evidence type="ECO:0000256" key="4">
    <source>
        <dbReference type="ARBA" id="ARBA00022617"/>
    </source>
</evidence>
<evidence type="ECO:0000256" key="3">
    <source>
        <dbReference type="ARBA" id="ARBA00010617"/>
    </source>
</evidence>
<sequence length="327" mass="37305">MMFSFTSRAAFGKKYNEQDEFVSAVREILQLAGGFYIGDLYPSAKWLQNLTGMKSKLVKLHHKVDIILDMIIKDHKETKLRTKDGFVEGKEDLIDVLLKYEDGNDNDQELSLTKRNIKAVLFDIFTGGSDTAATTINWAMAEMIKDQRILKKAQIEVREIFKKAGKVDETCIDELKYLKAIIKEVLRMHPPGPLLIPRECGQACEIDGYHIPIKSKVIINAWAIGMDPKYWTEPEKFYPERFIDSSIDFKGTNFEYIPFGAGRRICPGINYGLANVELALAMLLCHFDWKLPSGMKSEDLDMTELFGASVIRKNDLYLIPSTYPLLE</sequence>
<keyword evidence="9 12" id="KW-0408">Iron</keyword>
<comment type="cofactor">
    <cofactor evidence="1 12">
        <name>heme</name>
        <dbReference type="ChEBI" id="CHEBI:30413"/>
    </cofactor>
</comment>
<keyword evidence="6 12" id="KW-0479">Metal-binding</keyword>
<evidence type="ECO:0000256" key="7">
    <source>
        <dbReference type="ARBA" id="ARBA00022989"/>
    </source>
</evidence>
<dbReference type="GO" id="GO:0005506">
    <property type="term" value="F:iron ion binding"/>
    <property type="evidence" value="ECO:0007669"/>
    <property type="project" value="InterPro"/>
</dbReference>
<dbReference type="InterPro" id="IPR052306">
    <property type="entry name" value="CYP450_71D"/>
</dbReference>
<evidence type="ECO:0000256" key="2">
    <source>
        <dbReference type="ARBA" id="ARBA00004167"/>
    </source>
</evidence>
<keyword evidence="8 13" id="KW-0560">Oxidoreductase</keyword>
<evidence type="ECO:0008006" key="16">
    <source>
        <dbReference type="Google" id="ProtNLM"/>
    </source>
</evidence>
<gene>
    <name evidence="14" type="ORF">TSUD_128590</name>
</gene>
<dbReference type="EMBL" id="DF973275">
    <property type="protein sequence ID" value="GAU23754.1"/>
    <property type="molecule type" value="Genomic_DNA"/>
</dbReference>
<dbReference type="Gene3D" id="1.10.630.10">
    <property type="entry name" value="Cytochrome P450"/>
    <property type="match status" value="1"/>
</dbReference>
<keyword evidence="5" id="KW-0812">Transmembrane</keyword>
<dbReference type="Proteomes" id="UP000242715">
    <property type="component" value="Unassembled WGS sequence"/>
</dbReference>
<dbReference type="SUPFAM" id="SSF48264">
    <property type="entry name" value="Cytochrome P450"/>
    <property type="match status" value="1"/>
</dbReference>
<dbReference type="FunFam" id="1.10.630.10:FF:000162">
    <property type="entry name" value="Os06g0641600 protein"/>
    <property type="match status" value="1"/>
</dbReference>
<evidence type="ECO:0000256" key="11">
    <source>
        <dbReference type="ARBA" id="ARBA00023136"/>
    </source>
</evidence>
<dbReference type="InterPro" id="IPR001128">
    <property type="entry name" value="Cyt_P450"/>
</dbReference>
<keyword evidence="15" id="KW-1185">Reference proteome</keyword>
<dbReference type="PROSITE" id="PS00086">
    <property type="entry name" value="CYTOCHROME_P450"/>
    <property type="match status" value="1"/>
</dbReference>
<dbReference type="GO" id="GO:0016020">
    <property type="term" value="C:membrane"/>
    <property type="evidence" value="ECO:0007669"/>
    <property type="project" value="UniProtKB-SubCell"/>
</dbReference>
<organism evidence="14 15">
    <name type="scientific">Trifolium subterraneum</name>
    <name type="common">Subterranean clover</name>
    <dbReference type="NCBI Taxonomy" id="3900"/>
    <lineage>
        <taxon>Eukaryota</taxon>
        <taxon>Viridiplantae</taxon>
        <taxon>Streptophyta</taxon>
        <taxon>Embryophyta</taxon>
        <taxon>Tracheophyta</taxon>
        <taxon>Spermatophyta</taxon>
        <taxon>Magnoliopsida</taxon>
        <taxon>eudicotyledons</taxon>
        <taxon>Gunneridae</taxon>
        <taxon>Pentapetalae</taxon>
        <taxon>rosids</taxon>
        <taxon>fabids</taxon>
        <taxon>Fabales</taxon>
        <taxon>Fabaceae</taxon>
        <taxon>Papilionoideae</taxon>
        <taxon>50 kb inversion clade</taxon>
        <taxon>NPAAA clade</taxon>
        <taxon>Hologalegina</taxon>
        <taxon>IRL clade</taxon>
        <taxon>Trifolieae</taxon>
        <taxon>Trifolium</taxon>
    </lineage>
</organism>
<dbReference type="GO" id="GO:0016705">
    <property type="term" value="F:oxidoreductase activity, acting on paired donors, with incorporation or reduction of molecular oxygen"/>
    <property type="evidence" value="ECO:0007669"/>
    <property type="project" value="InterPro"/>
</dbReference>
<dbReference type="GO" id="GO:0004497">
    <property type="term" value="F:monooxygenase activity"/>
    <property type="evidence" value="ECO:0007669"/>
    <property type="project" value="UniProtKB-KW"/>
</dbReference>
<dbReference type="GO" id="GO:0020037">
    <property type="term" value="F:heme binding"/>
    <property type="evidence" value="ECO:0007669"/>
    <property type="project" value="InterPro"/>
</dbReference>
<reference evidence="15" key="1">
    <citation type="journal article" date="2017" name="Front. Plant Sci.">
        <title>Climate Clever Clovers: New Paradigm to Reduce the Environmental Footprint of Ruminants by Breeding Low Methanogenic Forages Utilizing Haplotype Variation.</title>
        <authorList>
            <person name="Kaur P."/>
            <person name="Appels R."/>
            <person name="Bayer P.E."/>
            <person name="Keeble-Gagnere G."/>
            <person name="Wang J."/>
            <person name="Hirakawa H."/>
            <person name="Shirasawa K."/>
            <person name="Vercoe P."/>
            <person name="Stefanova K."/>
            <person name="Durmic Z."/>
            <person name="Nichols P."/>
            <person name="Revell C."/>
            <person name="Isobe S.N."/>
            <person name="Edwards D."/>
            <person name="Erskine W."/>
        </authorList>
    </citation>
    <scope>NUCLEOTIDE SEQUENCE [LARGE SCALE GENOMIC DNA]</scope>
    <source>
        <strain evidence="15">cv. Daliak</strain>
    </source>
</reference>
<dbReference type="InterPro" id="IPR017972">
    <property type="entry name" value="Cyt_P450_CS"/>
</dbReference>
<evidence type="ECO:0000256" key="6">
    <source>
        <dbReference type="ARBA" id="ARBA00022723"/>
    </source>
</evidence>
<evidence type="ECO:0000256" key="12">
    <source>
        <dbReference type="PIRSR" id="PIRSR602401-1"/>
    </source>
</evidence>
<feature type="binding site" description="axial binding residue" evidence="12">
    <location>
        <position position="266"/>
    </location>
    <ligand>
        <name>heme</name>
        <dbReference type="ChEBI" id="CHEBI:30413"/>
    </ligand>
    <ligandPart>
        <name>Fe</name>
        <dbReference type="ChEBI" id="CHEBI:18248"/>
    </ligandPart>
</feature>
<comment type="similarity">
    <text evidence="3 13">Belongs to the cytochrome P450 family.</text>
</comment>
<comment type="subcellular location">
    <subcellularLocation>
        <location evidence="2">Membrane</location>
        <topology evidence="2">Single-pass membrane protein</topology>
    </subcellularLocation>
</comment>
<dbReference type="PANTHER" id="PTHR47953:SF19">
    <property type="entry name" value="OS06G0641600 PROTEIN"/>
    <property type="match status" value="1"/>
</dbReference>
<dbReference type="OrthoDB" id="1424300at2759"/>
<evidence type="ECO:0000313" key="15">
    <source>
        <dbReference type="Proteomes" id="UP000242715"/>
    </source>
</evidence>
<dbReference type="PRINTS" id="PR00385">
    <property type="entry name" value="P450"/>
</dbReference>
<evidence type="ECO:0000256" key="9">
    <source>
        <dbReference type="ARBA" id="ARBA00023004"/>
    </source>
</evidence>
<dbReference type="PANTHER" id="PTHR47953">
    <property type="entry name" value="OS08G0105600 PROTEIN"/>
    <property type="match status" value="1"/>
</dbReference>
<evidence type="ECO:0000256" key="10">
    <source>
        <dbReference type="ARBA" id="ARBA00023033"/>
    </source>
</evidence>
<evidence type="ECO:0000313" key="14">
    <source>
        <dbReference type="EMBL" id="GAU23754.1"/>
    </source>
</evidence>
<keyword evidence="11" id="KW-0472">Membrane</keyword>
<proteinExistence type="inferred from homology"/>
<dbReference type="InterPro" id="IPR002401">
    <property type="entry name" value="Cyt_P450_E_grp-I"/>
</dbReference>
<dbReference type="PRINTS" id="PR00463">
    <property type="entry name" value="EP450I"/>
</dbReference>
<evidence type="ECO:0000256" key="8">
    <source>
        <dbReference type="ARBA" id="ARBA00023002"/>
    </source>
</evidence>
<dbReference type="Pfam" id="PF00067">
    <property type="entry name" value="p450"/>
    <property type="match status" value="1"/>
</dbReference>
<evidence type="ECO:0000256" key="5">
    <source>
        <dbReference type="ARBA" id="ARBA00022692"/>
    </source>
</evidence>
<keyword evidence="7" id="KW-1133">Transmembrane helix</keyword>
<name>A0A2Z6LVR2_TRISU</name>
<protein>
    <recommendedName>
        <fullName evidence="16">Cytochrome p450 71d11-like protein</fullName>
    </recommendedName>
</protein>
<keyword evidence="4 12" id="KW-0349">Heme</keyword>
<dbReference type="AlphaFoldDB" id="A0A2Z6LVR2"/>
<evidence type="ECO:0000256" key="13">
    <source>
        <dbReference type="RuleBase" id="RU000461"/>
    </source>
</evidence>
<dbReference type="InterPro" id="IPR036396">
    <property type="entry name" value="Cyt_P450_sf"/>
</dbReference>